<dbReference type="Proteomes" id="UP000002526">
    <property type="component" value="Chromosome"/>
</dbReference>
<feature type="region of interest" description="Disordered" evidence="1">
    <location>
        <begin position="1"/>
        <end position="30"/>
    </location>
</feature>
<proteinExistence type="predicted"/>
<evidence type="ECO:0000256" key="1">
    <source>
        <dbReference type="SAM" id="MobiDB-lite"/>
    </source>
</evidence>
<evidence type="ECO:0000313" key="3">
    <source>
        <dbReference type="Proteomes" id="UP000002526"/>
    </source>
</evidence>
<gene>
    <name evidence="2" type="ordered locus">blr7722</name>
</gene>
<name>Q89CS4_BRADU</name>
<reference evidence="3" key="1">
    <citation type="journal article" date="2002" name="DNA Res.">
        <title>Complete genomic sequence of nitrogen-fixing symbiotic bacterium Bradyrhizobium japonicum USDA110.</title>
        <authorList>
            <person name="Kaneko T."/>
            <person name="Nakamura Y."/>
            <person name="Sato S."/>
            <person name="Minamisawa K."/>
            <person name="Uchiumi T."/>
            <person name="Sasamoto S."/>
            <person name="Watanabe A."/>
            <person name="Idesawa K."/>
            <person name="Iriguchi M."/>
            <person name="Kawashima K."/>
            <person name="Kohara M."/>
            <person name="Matsumoto M."/>
            <person name="Shimpo S."/>
            <person name="Tsuruoka H."/>
            <person name="Wada T."/>
            <person name="Yamada M."/>
            <person name="Tabata S."/>
        </authorList>
    </citation>
    <scope>NUCLEOTIDE SEQUENCE [LARGE SCALE GENOMIC DNA]</scope>
    <source>
        <strain evidence="3">JCM 10833 / BCRC 13528 / IAM 13628 / NBRC 14792 / USDA 110</strain>
    </source>
</reference>
<keyword evidence="3" id="KW-1185">Reference proteome</keyword>
<dbReference type="InParanoid" id="Q89CS4"/>
<dbReference type="HOGENOM" id="CLU_1507843_0_0_5"/>
<protein>
    <submittedName>
        <fullName evidence="2">Blr7722 protein</fullName>
    </submittedName>
</protein>
<evidence type="ECO:0000313" key="2">
    <source>
        <dbReference type="EMBL" id="BAC52987.1"/>
    </source>
</evidence>
<sequence>MGPPPLPATDHHCELRGPRMSASNNPTSDIWPLSTDDGPPLAWWRMLSVHQFRYTEQSIIGTMLQRIAVLHGGDKLRAALSGDPAAAIAAALSLMPIRDISLTVDITMTALLHSALSDDPAAMLVLSHVLGRLEFDLPFKVELATLWLTHHIRYAKATGQSARTEAMVSLALCEEDLA</sequence>
<dbReference type="EnsemblBacteria" id="BAC52987">
    <property type="protein sequence ID" value="BAC52987"/>
    <property type="gene ID" value="BAC52987"/>
</dbReference>
<accession>Q89CS4</accession>
<dbReference type="KEGG" id="bja:blr7722"/>
<organism evidence="2 3">
    <name type="scientific">Bradyrhizobium diazoefficiens (strain JCM 10833 / BCRC 13528 / IAM 13628 / NBRC 14792 / USDA 110)</name>
    <dbReference type="NCBI Taxonomy" id="224911"/>
    <lineage>
        <taxon>Bacteria</taxon>
        <taxon>Pseudomonadati</taxon>
        <taxon>Pseudomonadota</taxon>
        <taxon>Alphaproteobacteria</taxon>
        <taxon>Hyphomicrobiales</taxon>
        <taxon>Nitrobacteraceae</taxon>
        <taxon>Bradyrhizobium</taxon>
    </lineage>
</organism>
<dbReference type="OrthoDB" id="8244107at2"/>
<dbReference type="EMBL" id="BA000040">
    <property type="protein sequence ID" value="BAC52987.1"/>
    <property type="molecule type" value="Genomic_DNA"/>
</dbReference>
<dbReference type="AlphaFoldDB" id="Q89CS4"/>
<dbReference type="eggNOG" id="ENOG503182U">
    <property type="taxonomic scope" value="Bacteria"/>
</dbReference>